<dbReference type="AlphaFoldDB" id="A0A9N8EB97"/>
<dbReference type="OrthoDB" id="206796at2759"/>
<dbReference type="InterPro" id="IPR018616">
    <property type="entry name" value="GUCD1"/>
</dbReference>
<gene>
    <name evidence="1" type="ORF">SEMRO_757_G197880.1</name>
</gene>
<dbReference type="EMBL" id="CAICTM010000756">
    <property type="protein sequence ID" value="CAB9516044.1"/>
    <property type="molecule type" value="Genomic_DNA"/>
</dbReference>
<dbReference type="PANTHER" id="PTHR31400">
    <property type="entry name" value="GUANYLYL CYCLASE DOMAIN CONTAINING PROTEIN 1 GUCD1"/>
    <property type="match status" value="1"/>
</dbReference>
<sequence length="377" mass="41433">MALTEMADSRNEDFSADPTSRLLYWRSSSSFSDNGTSTSGFSRLLACCGISRKPIASDLAASTSVSSSGNESDTPADFDAAATKLLKGSLSEGSTSRCFTHVTHIRQTETWDCGIACLMMVLRWLRSKQEIHDSSASSQPSFISTPLSPLEVIERKLLLQKVGTQSIWTVDLVMLLEATLLQNSSADDSSGNNNHPSHNNTTYLFASQVMGADLSHSTAGYYQNAFAADSVRVQRICDDMIQLQLPMLCPFDMAFHQLIRLVSREKCIAIVLVDNGILMKRGDDNQQHNSSIYMGHYVIVSGISQDADHLVAAAYNEDENAMTLLEDDVDRYCLVVANPGVADPVMFVTPRKFEQAWRADGTDCDVLFVTKHEPVTM</sequence>
<dbReference type="PANTHER" id="PTHR31400:SF1">
    <property type="entry name" value="PROTEIN GUCD1"/>
    <property type="match status" value="1"/>
</dbReference>
<proteinExistence type="predicted"/>
<evidence type="ECO:0000313" key="2">
    <source>
        <dbReference type="Proteomes" id="UP001153069"/>
    </source>
</evidence>
<protein>
    <submittedName>
        <fullName evidence="1">Guanylyl cyclase domain containing 1</fullName>
    </submittedName>
</protein>
<keyword evidence="2" id="KW-1185">Reference proteome</keyword>
<dbReference type="Proteomes" id="UP001153069">
    <property type="component" value="Unassembled WGS sequence"/>
</dbReference>
<name>A0A9N8EB97_9STRA</name>
<accession>A0A9N8EB97</accession>
<comment type="caution">
    <text evidence="1">The sequence shown here is derived from an EMBL/GenBank/DDBJ whole genome shotgun (WGS) entry which is preliminary data.</text>
</comment>
<reference evidence="1" key="1">
    <citation type="submission" date="2020-06" db="EMBL/GenBank/DDBJ databases">
        <authorList>
            <consortium name="Plant Systems Biology data submission"/>
        </authorList>
    </citation>
    <scope>NUCLEOTIDE SEQUENCE</scope>
    <source>
        <strain evidence="1">D6</strain>
    </source>
</reference>
<evidence type="ECO:0000313" key="1">
    <source>
        <dbReference type="EMBL" id="CAB9516044.1"/>
    </source>
</evidence>
<organism evidence="1 2">
    <name type="scientific">Seminavis robusta</name>
    <dbReference type="NCBI Taxonomy" id="568900"/>
    <lineage>
        <taxon>Eukaryota</taxon>
        <taxon>Sar</taxon>
        <taxon>Stramenopiles</taxon>
        <taxon>Ochrophyta</taxon>
        <taxon>Bacillariophyta</taxon>
        <taxon>Bacillariophyceae</taxon>
        <taxon>Bacillariophycidae</taxon>
        <taxon>Naviculales</taxon>
        <taxon>Naviculaceae</taxon>
        <taxon>Seminavis</taxon>
    </lineage>
</organism>
<dbReference type="Pfam" id="PF09778">
    <property type="entry name" value="Guanylate_cyc_2"/>
    <property type="match status" value="2"/>
</dbReference>